<evidence type="ECO:0000313" key="9">
    <source>
        <dbReference type="Proteomes" id="UP001338582"/>
    </source>
</evidence>
<dbReference type="InterPro" id="IPR001015">
    <property type="entry name" value="Ferrochelatase"/>
</dbReference>
<dbReference type="CDD" id="cd00419">
    <property type="entry name" value="Ferrochelatase_C"/>
    <property type="match status" value="1"/>
</dbReference>
<evidence type="ECO:0000256" key="2">
    <source>
        <dbReference type="ARBA" id="ARBA00007718"/>
    </source>
</evidence>
<dbReference type="SUPFAM" id="SSF53800">
    <property type="entry name" value="Chelatase"/>
    <property type="match status" value="1"/>
</dbReference>
<dbReference type="FunFam" id="3.40.50.1400:FF:000001">
    <property type="entry name" value="Ferrochelatase"/>
    <property type="match status" value="1"/>
</dbReference>
<dbReference type="AlphaFoldDB" id="A0AAX4HAK8"/>
<evidence type="ECO:0000256" key="6">
    <source>
        <dbReference type="ARBA" id="ARBA00023244"/>
    </source>
</evidence>
<keyword evidence="6 7" id="KW-0627">Porphyrin biosynthesis</keyword>
<dbReference type="InterPro" id="IPR033644">
    <property type="entry name" value="Ferrochelatase_C"/>
</dbReference>
<name>A0AAX4HAK8_9ASCO</name>
<evidence type="ECO:0000256" key="4">
    <source>
        <dbReference type="ARBA" id="ARBA00023133"/>
    </source>
</evidence>
<sequence length="393" mass="44914">MLRYARALNHIRPIQPIARCLSTSVPPVTNKPPTGIVFMNMGGPAKSEDTYDFLRRLFQDGDLIPLGPFQLIVGKLIAKRRTPEITEKYNEIGGGSPIRYWSEYQCERVCKRLDEICPESAPHKPYVAFRYARPLTEETLEQMKKDGVKRAVAFSQYPQWSALTSASSVHELFRQTQVVDPERSILWTMIDRWPKAKCLVDPFAKLIQQKLDEFPEDIRDKVVIMFSAHSLPMQIVNRGDSYPAEVAASVYAVMEKLKFKNPYRLVWQSKVGPKAWLGGATSTIVEKLETRDSIPGFVLVPIAFTSDHIETLHEIDIELMEEVKNPQKIKRADSLNDNEEFILGLADLVKDHLKSGELYSNQMELDWELSKDYTSNTFSHPRELFGDHQGDAK</sequence>
<evidence type="ECO:0000256" key="1">
    <source>
        <dbReference type="ARBA" id="ARBA00004943"/>
    </source>
</evidence>
<dbReference type="GO" id="GO:0006783">
    <property type="term" value="P:heme biosynthetic process"/>
    <property type="evidence" value="ECO:0007669"/>
    <property type="project" value="UniProtKB-UniRule"/>
</dbReference>
<comment type="pathway">
    <text evidence="1 7">Porphyrin-containing compound metabolism; protoheme biosynthesis; protoheme from protoporphyrin-IX: step 1/1.</text>
</comment>
<comment type="subcellular location">
    <subcellularLocation>
        <location evidence="7">Mitochondrion inner membrane</location>
    </subcellularLocation>
</comment>
<dbReference type="EC" id="4.98.1.1" evidence="7"/>
<keyword evidence="3 7" id="KW-0408">Iron</keyword>
<organism evidence="8 9">
    <name type="scientific">Australozyma saopauloensis</name>
    <dbReference type="NCBI Taxonomy" id="291208"/>
    <lineage>
        <taxon>Eukaryota</taxon>
        <taxon>Fungi</taxon>
        <taxon>Dikarya</taxon>
        <taxon>Ascomycota</taxon>
        <taxon>Saccharomycotina</taxon>
        <taxon>Pichiomycetes</taxon>
        <taxon>Metschnikowiaceae</taxon>
        <taxon>Australozyma</taxon>
    </lineage>
</organism>
<dbReference type="EMBL" id="CP138896">
    <property type="protein sequence ID" value="WPK25598.1"/>
    <property type="molecule type" value="Genomic_DNA"/>
</dbReference>
<comment type="function">
    <text evidence="7">Catalyzes the ferrous insertion into protoporphyrin IX.</text>
</comment>
<protein>
    <recommendedName>
        <fullName evidence="7">Ferrochelatase</fullName>
        <ecNumber evidence="7">4.98.1.1</ecNumber>
    </recommendedName>
</protein>
<dbReference type="PROSITE" id="PS00534">
    <property type="entry name" value="FERROCHELATASE"/>
    <property type="match status" value="1"/>
</dbReference>
<reference evidence="8 9" key="1">
    <citation type="submission" date="2023-10" db="EMBL/GenBank/DDBJ databases">
        <title>Draft Genome Sequence of Candida saopaulonensis from a very Premature Infant with Sepsis.</title>
        <authorList>
            <person name="Ning Y."/>
            <person name="Dai R."/>
            <person name="Xiao M."/>
            <person name="Xu Y."/>
            <person name="Yan Q."/>
            <person name="Zhang L."/>
        </authorList>
    </citation>
    <scope>NUCLEOTIDE SEQUENCE [LARGE SCALE GENOMIC DNA]</scope>
    <source>
        <strain evidence="8 9">19XY460</strain>
    </source>
</reference>
<dbReference type="InterPro" id="IPR019772">
    <property type="entry name" value="Ferrochelatase_AS"/>
</dbReference>
<dbReference type="GeneID" id="88173983"/>
<dbReference type="RefSeq" id="XP_062877980.1">
    <property type="nucleotide sequence ID" value="XM_063021910.1"/>
</dbReference>
<keyword evidence="9" id="KW-1185">Reference proteome</keyword>
<dbReference type="GO" id="GO:0005743">
    <property type="term" value="C:mitochondrial inner membrane"/>
    <property type="evidence" value="ECO:0007669"/>
    <property type="project" value="UniProtKB-SubCell"/>
</dbReference>
<keyword evidence="7" id="KW-0496">Mitochondrion</keyword>
<keyword evidence="7" id="KW-0999">Mitochondrion inner membrane</keyword>
<keyword evidence="4 7" id="KW-0350">Heme biosynthesis</keyword>
<evidence type="ECO:0000256" key="5">
    <source>
        <dbReference type="ARBA" id="ARBA00023239"/>
    </source>
</evidence>
<proteinExistence type="inferred from homology"/>
<dbReference type="NCBIfam" id="TIGR00109">
    <property type="entry name" value="hemH"/>
    <property type="match status" value="1"/>
</dbReference>
<dbReference type="HAMAP" id="MF_00323">
    <property type="entry name" value="Ferrochelatase"/>
    <property type="match status" value="1"/>
</dbReference>
<comment type="catalytic activity">
    <reaction evidence="7">
        <text>heme b + 2 H(+) = protoporphyrin IX + Fe(2+)</text>
        <dbReference type="Rhea" id="RHEA:22584"/>
        <dbReference type="ChEBI" id="CHEBI:15378"/>
        <dbReference type="ChEBI" id="CHEBI:29033"/>
        <dbReference type="ChEBI" id="CHEBI:57306"/>
        <dbReference type="ChEBI" id="CHEBI:60344"/>
        <dbReference type="EC" id="4.98.1.1"/>
    </reaction>
</comment>
<gene>
    <name evidence="8" type="ORF">PUMCH_002919</name>
</gene>
<dbReference type="InterPro" id="IPR033659">
    <property type="entry name" value="Ferrochelatase_N"/>
</dbReference>
<dbReference type="GO" id="GO:0004325">
    <property type="term" value="F:ferrochelatase activity"/>
    <property type="evidence" value="ECO:0007669"/>
    <property type="project" value="UniProtKB-UniRule"/>
</dbReference>
<accession>A0AAX4HAK8</accession>
<evidence type="ECO:0000256" key="3">
    <source>
        <dbReference type="ARBA" id="ARBA00023004"/>
    </source>
</evidence>
<dbReference type="CDD" id="cd03411">
    <property type="entry name" value="Ferrochelatase_N"/>
    <property type="match status" value="1"/>
</dbReference>
<evidence type="ECO:0000313" key="8">
    <source>
        <dbReference type="EMBL" id="WPK25598.1"/>
    </source>
</evidence>
<dbReference type="PANTHER" id="PTHR11108:SF1">
    <property type="entry name" value="FERROCHELATASE, MITOCHONDRIAL"/>
    <property type="match status" value="1"/>
</dbReference>
<evidence type="ECO:0000256" key="7">
    <source>
        <dbReference type="RuleBase" id="RU000607"/>
    </source>
</evidence>
<dbReference type="Gene3D" id="3.40.50.1400">
    <property type="match status" value="2"/>
</dbReference>
<comment type="similarity">
    <text evidence="2 7">Belongs to the ferrochelatase family.</text>
</comment>
<keyword evidence="5 7" id="KW-0456">Lyase</keyword>
<dbReference type="Proteomes" id="UP001338582">
    <property type="component" value="Chromosome 3"/>
</dbReference>
<dbReference type="PANTHER" id="PTHR11108">
    <property type="entry name" value="FERROCHELATASE"/>
    <property type="match status" value="1"/>
</dbReference>
<keyword evidence="7" id="KW-0472">Membrane</keyword>
<dbReference type="KEGG" id="asau:88173983"/>
<dbReference type="Pfam" id="PF00762">
    <property type="entry name" value="Ferrochelatase"/>
    <property type="match status" value="1"/>
</dbReference>